<organism evidence="1 2">
    <name type="scientific">Lophiotrema nucula</name>
    <dbReference type="NCBI Taxonomy" id="690887"/>
    <lineage>
        <taxon>Eukaryota</taxon>
        <taxon>Fungi</taxon>
        <taxon>Dikarya</taxon>
        <taxon>Ascomycota</taxon>
        <taxon>Pezizomycotina</taxon>
        <taxon>Dothideomycetes</taxon>
        <taxon>Pleosporomycetidae</taxon>
        <taxon>Pleosporales</taxon>
        <taxon>Lophiotremataceae</taxon>
        <taxon>Lophiotrema</taxon>
    </lineage>
</organism>
<dbReference type="EMBL" id="ML977352">
    <property type="protein sequence ID" value="KAF2107800.1"/>
    <property type="molecule type" value="Genomic_DNA"/>
</dbReference>
<dbReference type="InterPro" id="IPR014710">
    <property type="entry name" value="RmlC-like_jellyroll"/>
</dbReference>
<reference evidence="1" key="1">
    <citation type="journal article" date="2020" name="Stud. Mycol.">
        <title>101 Dothideomycetes genomes: a test case for predicting lifestyles and emergence of pathogens.</title>
        <authorList>
            <person name="Haridas S."/>
            <person name="Albert R."/>
            <person name="Binder M."/>
            <person name="Bloem J."/>
            <person name="Labutti K."/>
            <person name="Salamov A."/>
            <person name="Andreopoulos B."/>
            <person name="Baker S."/>
            <person name="Barry K."/>
            <person name="Bills G."/>
            <person name="Bluhm B."/>
            <person name="Cannon C."/>
            <person name="Castanera R."/>
            <person name="Culley D."/>
            <person name="Daum C."/>
            <person name="Ezra D."/>
            <person name="Gonzalez J."/>
            <person name="Henrissat B."/>
            <person name="Kuo A."/>
            <person name="Liang C."/>
            <person name="Lipzen A."/>
            <person name="Lutzoni F."/>
            <person name="Magnuson J."/>
            <person name="Mondo S."/>
            <person name="Nolan M."/>
            <person name="Ohm R."/>
            <person name="Pangilinan J."/>
            <person name="Park H.-J."/>
            <person name="Ramirez L."/>
            <person name="Alfaro M."/>
            <person name="Sun H."/>
            <person name="Tritt A."/>
            <person name="Yoshinaga Y."/>
            <person name="Zwiers L.-H."/>
            <person name="Turgeon B."/>
            <person name="Goodwin S."/>
            <person name="Spatafora J."/>
            <person name="Crous P."/>
            <person name="Grigoriev I."/>
        </authorList>
    </citation>
    <scope>NUCLEOTIDE SEQUENCE</scope>
    <source>
        <strain evidence="1">CBS 627.86</strain>
    </source>
</reference>
<dbReference type="Gene3D" id="2.60.120.10">
    <property type="entry name" value="Jelly Rolls"/>
    <property type="match status" value="1"/>
</dbReference>
<sequence length="51" mass="5606">MKCGAILVQRGTYHCWIIPSKTEFPRTLFLAMNAKPVGIQGEPLGESMGNL</sequence>
<keyword evidence="2" id="KW-1185">Reference proteome</keyword>
<dbReference type="Proteomes" id="UP000799770">
    <property type="component" value="Unassembled WGS sequence"/>
</dbReference>
<protein>
    <submittedName>
        <fullName evidence="1">Uncharacterized protein</fullName>
    </submittedName>
</protein>
<dbReference type="AlphaFoldDB" id="A0A6A5YLF5"/>
<dbReference type="OrthoDB" id="5840532at2759"/>
<feature type="non-terminal residue" evidence="1">
    <location>
        <position position="51"/>
    </location>
</feature>
<evidence type="ECO:0000313" key="1">
    <source>
        <dbReference type="EMBL" id="KAF2107800.1"/>
    </source>
</evidence>
<proteinExistence type="predicted"/>
<name>A0A6A5YLF5_9PLEO</name>
<evidence type="ECO:0000313" key="2">
    <source>
        <dbReference type="Proteomes" id="UP000799770"/>
    </source>
</evidence>
<accession>A0A6A5YLF5</accession>
<gene>
    <name evidence="1" type="ORF">BDV96DRAFT_588776</name>
</gene>